<comment type="caution">
    <text evidence="3">The sequence shown here is derived from an EMBL/GenBank/DDBJ whole genome shotgun (WGS) entry which is preliminary data.</text>
</comment>
<dbReference type="SUPFAM" id="SSF56112">
    <property type="entry name" value="Protein kinase-like (PK-like)"/>
    <property type="match status" value="1"/>
</dbReference>
<dbReference type="AlphaFoldDB" id="A0AA38Z900"/>
<dbReference type="InterPro" id="IPR011009">
    <property type="entry name" value="Kinase-like_dom_sf"/>
</dbReference>
<organism evidence="3 4">
    <name type="scientific">Vitis rotundifolia</name>
    <name type="common">Muscadine grape</name>
    <dbReference type="NCBI Taxonomy" id="103349"/>
    <lineage>
        <taxon>Eukaryota</taxon>
        <taxon>Viridiplantae</taxon>
        <taxon>Streptophyta</taxon>
        <taxon>Embryophyta</taxon>
        <taxon>Tracheophyta</taxon>
        <taxon>Spermatophyta</taxon>
        <taxon>Magnoliopsida</taxon>
        <taxon>eudicotyledons</taxon>
        <taxon>Gunneridae</taxon>
        <taxon>Pentapetalae</taxon>
        <taxon>rosids</taxon>
        <taxon>Vitales</taxon>
        <taxon>Vitaceae</taxon>
        <taxon>Viteae</taxon>
        <taxon>Vitis</taxon>
    </lineage>
</organism>
<protein>
    <recommendedName>
        <fullName evidence="2">Protein kinase domain-containing protein</fullName>
    </recommendedName>
</protein>
<proteinExistence type="predicted"/>
<dbReference type="Gene3D" id="1.10.510.10">
    <property type="entry name" value="Transferase(Phosphotransferase) domain 1"/>
    <property type="match status" value="1"/>
</dbReference>
<evidence type="ECO:0000256" key="1">
    <source>
        <dbReference type="SAM" id="MobiDB-lite"/>
    </source>
</evidence>
<dbReference type="PANTHER" id="PTHR46863:SF2">
    <property type="entry name" value="LYSM DOMAIN RECEPTOR-LIKE KINASE 3"/>
    <property type="match status" value="1"/>
</dbReference>
<dbReference type="PROSITE" id="PS50011">
    <property type="entry name" value="PROTEIN_KINASE_DOM"/>
    <property type="match status" value="1"/>
</dbReference>
<dbReference type="GO" id="GO:0004672">
    <property type="term" value="F:protein kinase activity"/>
    <property type="evidence" value="ECO:0007669"/>
    <property type="project" value="InterPro"/>
</dbReference>
<feature type="compositionally biased region" description="Polar residues" evidence="1">
    <location>
        <begin position="12"/>
        <end position="21"/>
    </location>
</feature>
<sequence length="450" mass="48968">MKRLLHRRNSAPPRQQLQVESSEFEGLVVPPNSMCKSKSSINAAEPSVNHGRSDTPRSSRATRTSGSSSSATDRSNFNLPTNYNTSGTSRSSESTPASLSCIRESLPENPHVYDISEICSATGNFLAKKFSSSSSAWRCSVRGKDVVIFQRKLRRPIENAEIGKLLSVICKSHHGSLIKLLGASISGNHIYLVYDYVDGASLADCLRNPRNPNFTVLSNWVSRMQIAADLAHGLDYVHHCTGLDASFVHNRIRSSSILVINDSLNAKICHFGTAQLCGEIAEANGKKSGSSQLKRSGSAVMKIEGTRGYMAPEFQLTGLATRKSDVYAFGVVILELLSGAEALKYIADDESGTYRRVSVIETAREAIEAEGGGGGGGVRSWADRRLKDSYPVEVAEKMVRLGLECVEGDPDKRPNMSEVAARISKLYLESKNWADRIGMPTDFSVSMAPR</sequence>
<accession>A0AA38Z900</accession>
<dbReference type="EMBL" id="JARBHA010000013">
    <property type="protein sequence ID" value="KAJ9684636.1"/>
    <property type="molecule type" value="Genomic_DNA"/>
</dbReference>
<dbReference type="InterPro" id="IPR000719">
    <property type="entry name" value="Prot_kinase_dom"/>
</dbReference>
<dbReference type="Gene3D" id="3.30.200.20">
    <property type="entry name" value="Phosphorylase Kinase, domain 1"/>
    <property type="match status" value="1"/>
</dbReference>
<name>A0AA38Z900_VITRO</name>
<feature type="compositionally biased region" description="Low complexity" evidence="1">
    <location>
        <begin position="58"/>
        <end position="75"/>
    </location>
</feature>
<dbReference type="Proteomes" id="UP001168098">
    <property type="component" value="Unassembled WGS sequence"/>
</dbReference>
<reference evidence="3 4" key="1">
    <citation type="journal article" date="2023" name="BMC Biotechnol.">
        <title>Vitis rotundifolia cv Carlos genome sequencing.</title>
        <authorList>
            <person name="Huff M."/>
            <person name="Hulse-Kemp A."/>
            <person name="Scheffler B."/>
            <person name="Youngblood R."/>
            <person name="Simpson S."/>
            <person name="Babiker E."/>
            <person name="Staton M."/>
        </authorList>
    </citation>
    <scope>NUCLEOTIDE SEQUENCE [LARGE SCALE GENOMIC DNA]</scope>
    <source>
        <tissue evidence="3">Leaf</tissue>
    </source>
</reference>
<evidence type="ECO:0000313" key="4">
    <source>
        <dbReference type="Proteomes" id="UP001168098"/>
    </source>
</evidence>
<gene>
    <name evidence="3" type="ORF">PVL29_016886</name>
</gene>
<keyword evidence="4" id="KW-1185">Reference proteome</keyword>
<feature type="region of interest" description="Disordered" evidence="1">
    <location>
        <begin position="1"/>
        <end position="96"/>
    </location>
</feature>
<dbReference type="PANTHER" id="PTHR46863">
    <property type="entry name" value="OS09G0572100 PROTEIN"/>
    <property type="match status" value="1"/>
</dbReference>
<dbReference type="GO" id="GO:0005524">
    <property type="term" value="F:ATP binding"/>
    <property type="evidence" value="ECO:0007669"/>
    <property type="project" value="InterPro"/>
</dbReference>
<evidence type="ECO:0000259" key="2">
    <source>
        <dbReference type="PROSITE" id="PS50011"/>
    </source>
</evidence>
<evidence type="ECO:0000313" key="3">
    <source>
        <dbReference type="EMBL" id="KAJ9684636.1"/>
    </source>
</evidence>
<dbReference type="Pfam" id="PF00069">
    <property type="entry name" value="Pkinase"/>
    <property type="match status" value="1"/>
</dbReference>
<feature type="domain" description="Protein kinase" evidence="2">
    <location>
        <begin position="77"/>
        <end position="428"/>
    </location>
</feature>
<feature type="compositionally biased region" description="Polar residues" evidence="1">
    <location>
        <begin position="76"/>
        <end position="96"/>
    </location>
</feature>